<dbReference type="PANTHER" id="PTHR40048">
    <property type="entry name" value="RHAMNOSYL O-METHYLTRANSFERASE"/>
    <property type="match status" value="1"/>
</dbReference>
<dbReference type="AlphaFoldDB" id="A0A1D2QN09"/>
<dbReference type="GO" id="GO:0008168">
    <property type="term" value="F:methyltransferase activity"/>
    <property type="evidence" value="ECO:0007669"/>
    <property type="project" value="UniProtKB-KW"/>
</dbReference>
<dbReference type="SUPFAM" id="SSF53335">
    <property type="entry name" value="S-adenosyl-L-methionine-dependent methyltransferases"/>
    <property type="match status" value="1"/>
</dbReference>
<dbReference type="Gene3D" id="3.40.50.150">
    <property type="entry name" value="Vaccinia Virus protein VP39"/>
    <property type="match status" value="1"/>
</dbReference>
<dbReference type="PANTHER" id="PTHR40048:SF1">
    <property type="entry name" value="RHAMNOSYL O-METHYLTRANSFERASE"/>
    <property type="match status" value="1"/>
</dbReference>
<sequence length="229" mass="26605">MSRYVPFPSRQKSCGFPVSCWRQLTECYAEQHWKGVHIDKSPFELALYPMLIHEFRFSTIIEIGSGDGGSALWLADMLDDRDECQVISLDIDDERWDSRAVTNHRIQFICGDCYAIEDALPIDMLAELTHPLLVIEDAHVNLAGVLSHLDKYCLKCNDYLIIEDTNLDICDVWSDWPDKAYLERLRSKYDVLAAWLDAPRSNRYLVDSFYLDLFGYNTSKQWNSIFRVC</sequence>
<gene>
    <name evidence="3" type="ORF">AB835_11405</name>
</gene>
<dbReference type="GO" id="GO:0032259">
    <property type="term" value="P:methylation"/>
    <property type="evidence" value="ECO:0007669"/>
    <property type="project" value="UniProtKB-KW"/>
</dbReference>
<dbReference type="GO" id="GO:0008610">
    <property type="term" value="P:lipid biosynthetic process"/>
    <property type="evidence" value="ECO:0007669"/>
    <property type="project" value="InterPro"/>
</dbReference>
<comment type="caution">
    <text evidence="3">The sequence shown here is derived from an EMBL/GenBank/DDBJ whole genome shotgun (WGS) entry which is preliminary data.</text>
</comment>
<protein>
    <submittedName>
        <fullName evidence="3">Uncharacterized protein</fullName>
    </submittedName>
</protein>
<name>A0A1D2QN09_9GAMM</name>
<dbReference type="EMBL" id="MDLC01000045">
    <property type="protein sequence ID" value="ODS22953.1"/>
    <property type="molecule type" value="Genomic_DNA"/>
</dbReference>
<dbReference type="InterPro" id="IPR029063">
    <property type="entry name" value="SAM-dependent_MTases_sf"/>
</dbReference>
<evidence type="ECO:0000313" key="3">
    <source>
        <dbReference type="EMBL" id="ODS22953.1"/>
    </source>
</evidence>
<proteinExistence type="predicted"/>
<dbReference type="InterPro" id="IPR007072">
    <property type="entry name" value="RNMT_CmcI"/>
</dbReference>
<dbReference type="Proteomes" id="UP000242502">
    <property type="component" value="Unassembled WGS sequence"/>
</dbReference>
<evidence type="ECO:0000256" key="1">
    <source>
        <dbReference type="ARBA" id="ARBA00022603"/>
    </source>
</evidence>
<dbReference type="GO" id="GO:0005886">
    <property type="term" value="C:plasma membrane"/>
    <property type="evidence" value="ECO:0007669"/>
    <property type="project" value="TreeGrafter"/>
</dbReference>
<reference evidence="3 4" key="1">
    <citation type="journal article" date="2016" name="Appl. Environ. Microbiol.">
        <title>Lack of Overt Genome Reduction in the Bryostatin-Producing Bryozoan Symbiont "Candidatus Endobugula sertula".</title>
        <authorList>
            <person name="Miller I.J."/>
            <person name="Vanee N."/>
            <person name="Fong S.S."/>
            <person name="Lim-Fong G.E."/>
            <person name="Kwan J.C."/>
        </authorList>
    </citation>
    <scope>NUCLEOTIDE SEQUENCE [LARGE SCALE GENOMIC DNA]</scope>
    <source>
        <strain evidence="3">AB1-4</strain>
    </source>
</reference>
<dbReference type="CDD" id="cd02440">
    <property type="entry name" value="AdoMet_MTases"/>
    <property type="match status" value="1"/>
</dbReference>
<keyword evidence="2" id="KW-0808">Transferase</keyword>
<keyword evidence="1" id="KW-0489">Methyltransferase</keyword>
<evidence type="ECO:0000313" key="4">
    <source>
        <dbReference type="Proteomes" id="UP000242502"/>
    </source>
</evidence>
<dbReference type="Pfam" id="PF04989">
    <property type="entry name" value="RMNT_CmcI"/>
    <property type="match status" value="1"/>
</dbReference>
<accession>A0A1D2QN09</accession>
<evidence type="ECO:0000256" key="2">
    <source>
        <dbReference type="ARBA" id="ARBA00022679"/>
    </source>
</evidence>
<organism evidence="3 4">
    <name type="scientific">Candidatus Endobugula sertula</name>
    <name type="common">Bugula neritina bacterial symbiont</name>
    <dbReference type="NCBI Taxonomy" id="62101"/>
    <lineage>
        <taxon>Bacteria</taxon>
        <taxon>Pseudomonadati</taxon>
        <taxon>Pseudomonadota</taxon>
        <taxon>Gammaproteobacteria</taxon>
        <taxon>Cellvibrionales</taxon>
        <taxon>Cellvibrionaceae</taxon>
        <taxon>Candidatus Endobugula</taxon>
    </lineage>
</organism>